<dbReference type="OrthoDB" id="3119114at2759"/>
<feature type="compositionally biased region" description="Polar residues" evidence="1">
    <location>
        <begin position="250"/>
        <end position="260"/>
    </location>
</feature>
<keyword evidence="2" id="KW-0812">Transmembrane</keyword>
<feature type="transmembrane region" description="Helical" evidence="2">
    <location>
        <begin position="183"/>
        <end position="202"/>
    </location>
</feature>
<keyword evidence="4" id="KW-1185">Reference proteome</keyword>
<protein>
    <submittedName>
        <fullName evidence="3">Uncharacterized protein</fullName>
    </submittedName>
</protein>
<dbReference type="Proteomes" id="UP000623687">
    <property type="component" value="Unassembled WGS sequence"/>
</dbReference>
<dbReference type="VEuPathDB" id="FungiDB:PC9H_011598"/>
<sequence length="260" mass="28499">MTTTLPTFPPPFNISKRAASGAFSQPWTMASWLLIFPWAERAGTSAKNLPANFGIKSGTRNPQIVWPFVDESDVLCVPCALFVQIDPTVSVCTDRLNAWIQPLCSIAVVQNVVTTSLMAFRIWHTSARSAQYKTGSYLLPVARILIESAALQLVVEILLLALYSRTVNGQYFFRVAGADDAYSGASLLGCLVMPWGITFNAITIRIKLRANSTAFSRSDPVQTIGCMPMKRIKVDITTQMEDDTDPKQSFPESSVAHSSA</sequence>
<gene>
    <name evidence="3" type="ORF">PC9H_011598</name>
</gene>
<comment type="caution">
    <text evidence="3">The sequence shown here is derived from an EMBL/GenBank/DDBJ whole genome shotgun (WGS) entry which is preliminary data.</text>
</comment>
<proteinExistence type="predicted"/>
<keyword evidence="2" id="KW-0472">Membrane</keyword>
<organism evidence="3 4">
    <name type="scientific">Pleurotus ostreatus</name>
    <name type="common">Oyster mushroom</name>
    <name type="synonym">White-rot fungus</name>
    <dbReference type="NCBI Taxonomy" id="5322"/>
    <lineage>
        <taxon>Eukaryota</taxon>
        <taxon>Fungi</taxon>
        <taxon>Dikarya</taxon>
        <taxon>Basidiomycota</taxon>
        <taxon>Agaricomycotina</taxon>
        <taxon>Agaricomycetes</taxon>
        <taxon>Agaricomycetidae</taxon>
        <taxon>Agaricales</taxon>
        <taxon>Pleurotineae</taxon>
        <taxon>Pleurotaceae</taxon>
        <taxon>Pleurotus</taxon>
    </lineage>
</organism>
<dbReference type="GeneID" id="59381416"/>
<dbReference type="AlphaFoldDB" id="A0A8H7DNB4"/>
<dbReference type="RefSeq" id="XP_036626936.1">
    <property type="nucleotide sequence ID" value="XM_036781081.1"/>
</dbReference>
<evidence type="ECO:0000256" key="1">
    <source>
        <dbReference type="SAM" id="MobiDB-lite"/>
    </source>
</evidence>
<accession>A0A8H7DNB4</accession>
<evidence type="ECO:0000313" key="4">
    <source>
        <dbReference type="Proteomes" id="UP000623687"/>
    </source>
</evidence>
<evidence type="ECO:0000256" key="2">
    <source>
        <dbReference type="SAM" id="Phobius"/>
    </source>
</evidence>
<reference evidence="3" key="1">
    <citation type="submission" date="2019-07" db="EMBL/GenBank/DDBJ databases">
        <authorList>
            <person name="Palmer J.M."/>
        </authorList>
    </citation>
    <scope>NUCLEOTIDE SEQUENCE</scope>
    <source>
        <strain evidence="3">PC9</strain>
    </source>
</reference>
<feature type="transmembrane region" description="Helical" evidence="2">
    <location>
        <begin position="144"/>
        <end position="163"/>
    </location>
</feature>
<name>A0A8H7DNB4_PLEOS</name>
<dbReference type="EMBL" id="JACETU010000009">
    <property type="protein sequence ID" value="KAF7421078.1"/>
    <property type="molecule type" value="Genomic_DNA"/>
</dbReference>
<feature type="region of interest" description="Disordered" evidence="1">
    <location>
        <begin position="241"/>
        <end position="260"/>
    </location>
</feature>
<evidence type="ECO:0000313" key="3">
    <source>
        <dbReference type="EMBL" id="KAF7421078.1"/>
    </source>
</evidence>
<keyword evidence="2" id="KW-1133">Transmembrane helix</keyword>
<feature type="transmembrane region" description="Helical" evidence="2">
    <location>
        <begin position="99"/>
        <end position="123"/>
    </location>
</feature>